<evidence type="ECO:0000256" key="1">
    <source>
        <dbReference type="PROSITE-ProRule" id="PRU01076"/>
    </source>
</evidence>
<sequence>MLRENVNFKTKSQITIPKAFVESLGLKPGDILEARLEDGRIVLVPTVAIPKDQTWYWTEEWQDEEREINEQIERGAVKGPMNLDKAMSVLDDLMKRDGH</sequence>
<evidence type="ECO:0000313" key="4">
    <source>
        <dbReference type="Proteomes" id="UP001229209"/>
    </source>
</evidence>
<dbReference type="SMART" id="SM00966">
    <property type="entry name" value="SpoVT_AbrB"/>
    <property type="match status" value="1"/>
</dbReference>
<feature type="domain" description="SpoVT-AbrB" evidence="2">
    <location>
        <begin position="3"/>
        <end position="48"/>
    </location>
</feature>
<dbReference type="NCBIfam" id="TIGR01439">
    <property type="entry name" value="lp_hng_hel_AbrB"/>
    <property type="match status" value="1"/>
</dbReference>
<dbReference type="Gene3D" id="2.10.260.10">
    <property type="match status" value="1"/>
</dbReference>
<keyword evidence="4" id="KW-1185">Reference proteome</keyword>
<dbReference type="InterPro" id="IPR007159">
    <property type="entry name" value="SpoVT-AbrB_dom"/>
</dbReference>
<dbReference type="SUPFAM" id="SSF89447">
    <property type="entry name" value="AbrB/MazE/MraZ-like"/>
    <property type="match status" value="1"/>
</dbReference>
<dbReference type="RefSeq" id="WP_203115832.1">
    <property type="nucleotide sequence ID" value="NZ_JAURUO010000013.1"/>
</dbReference>
<dbReference type="PROSITE" id="PS51740">
    <property type="entry name" value="SPOVT_ABRB"/>
    <property type="match status" value="1"/>
</dbReference>
<dbReference type="InterPro" id="IPR037914">
    <property type="entry name" value="SpoVT-AbrB_sf"/>
</dbReference>
<accession>A0ABT9LYJ6</accession>
<name>A0ABT9LYJ6_9BACL</name>
<keyword evidence="1" id="KW-0238">DNA-binding</keyword>
<evidence type="ECO:0000259" key="2">
    <source>
        <dbReference type="PROSITE" id="PS51740"/>
    </source>
</evidence>
<dbReference type="EMBL" id="JAURUO010000013">
    <property type="protein sequence ID" value="MDP9729345.1"/>
    <property type="molecule type" value="Genomic_DNA"/>
</dbReference>
<reference evidence="3 4" key="1">
    <citation type="submission" date="2023-07" db="EMBL/GenBank/DDBJ databases">
        <title>Genomic Encyclopedia of Type Strains, Phase IV (KMG-IV): sequencing the most valuable type-strain genomes for metagenomic binning, comparative biology and taxonomic classification.</title>
        <authorList>
            <person name="Goeker M."/>
        </authorList>
    </citation>
    <scope>NUCLEOTIDE SEQUENCE [LARGE SCALE GENOMIC DNA]</scope>
    <source>
        <strain evidence="3 4">DSM 25924</strain>
    </source>
</reference>
<dbReference type="Proteomes" id="UP001229209">
    <property type="component" value="Unassembled WGS sequence"/>
</dbReference>
<protein>
    <submittedName>
        <fullName evidence="3">AbrB family looped-hinge helix DNA binding protein</fullName>
    </submittedName>
</protein>
<gene>
    <name evidence="3" type="ORF">J2S04_002318</name>
</gene>
<organism evidence="3 4">
    <name type="scientific">Alicyclobacillus tolerans</name>
    <dbReference type="NCBI Taxonomy" id="90970"/>
    <lineage>
        <taxon>Bacteria</taxon>
        <taxon>Bacillati</taxon>
        <taxon>Bacillota</taxon>
        <taxon>Bacilli</taxon>
        <taxon>Bacillales</taxon>
        <taxon>Alicyclobacillaceae</taxon>
        <taxon>Alicyclobacillus</taxon>
    </lineage>
</organism>
<dbReference type="Pfam" id="PF04014">
    <property type="entry name" value="MazE_antitoxin"/>
    <property type="match status" value="1"/>
</dbReference>
<comment type="caution">
    <text evidence="3">The sequence shown here is derived from an EMBL/GenBank/DDBJ whole genome shotgun (WGS) entry which is preliminary data.</text>
</comment>
<proteinExistence type="predicted"/>
<evidence type="ECO:0000313" key="3">
    <source>
        <dbReference type="EMBL" id="MDP9729345.1"/>
    </source>
</evidence>